<dbReference type="PROSITE" id="PS51257">
    <property type="entry name" value="PROKAR_LIPOPROTEIN"/>
    <property type="match status" value="1"/>
</dbReference>
<evidence type="ECO:0000256" key="1">
    <source>
        <dbReference type="SAM" id="MobiDB-lite"/>
    </source>
</evidence>
<proteinExistence type="predicted"/>
<accession>A0ABX7B942</accession>
<gene>
    <name evidence="3" type="ORF">IGS68_06630</name>
</gene>
<dbReference type="RefSeq" id="WP_201078301.1">
    <property type="nucleotide sequence ID" value="NZ_CP067420.1"/>
</dbReference>
<evidence type="ECO:0008006" key="5">
    <source>
        <dbReference type="Google" id="ProtNLM"/>
    </source>
</evidence>
<dbReference type="EMBL" id="CP067420">
    <property type="protein sequence ID" value="QQP90895.1"/>
    <property type="molecule type" value="Genomic_DNA"/>
</dbReference>
<reference evidence="3" key="1">
    <citation type="submission" date="2021-02" db="EMBL/GenBank/DDBJ databases">
        <title>Skermanella TT6 skin isolate.</title>
        <authorList>
            <person name="Lee K."/>
            <person name="Ganzorig M."/>
        </authorList>
    </citation>
    <scope>NUCLEOTIDE SEQUENCE</scope>
    <source>
        <strain evidence="3">TT6</strain>
    </source>
</reference>
<protein>
    <recommendedName>
        <fullName evidence="5">Lipoprotein</fullName>
    </recommendedName>
</protein>
<feature type="chain" id="PRO_5046719576" description="Lipoprotein" evidence="2">
    <location>
        <begin position="19"/>
        <end position="103"/>
    </location>
</feature>
<feature type="compositionally biased region" description="Low complexity" evidence="1">
    <location>
        <begin position="83"/>
        <end position="103"/>
    </location>
</feature>
<evidence type="ECO:0000256" key="2">
    <source>
        <dbReference type="SAM" id="SignalP"/>
    </source>
</evidence>
<organism evidence="3 4">
    <name type="scientific">Skermanella cutis</name>
    <dbReference type="NCBI Taxonomy" id="2775420"/>
    <lineage>
        <taxon>Bacteria</taxon>
        <taxon>Pseudomonadati</taxon>
        <taxon>Pseudomonadota</taxon>
        <taxon>Alphaproteobacteria</taxon>
        <taxon>Rhodospirillales</taxon>
        <taxon>Azospirillaceae</taxon>
        <taxon>Skermanella</taxon>
    </lineage>
</organism>
<keyword evidence="4" id="KW-1185">Reference proteome</keyword>
<dbReference type="Proteomes" id="UP000595197">
    <property type="component" value="Chromosome"/>
</dbReference>
<name>A0ABX7B942_9PROT</name>
<sequence length="103" mass="10782">MRIAFLALPLLLSGCGVIEMVASGVADGTKFVINRVENDPQVQETRRQQGYAPARGQDLTAPQAVPAQPYPDQTRPSYQSGGATAAPAPLAAPVTPVTRGEPL</sequence>
<evidence type="ECO:0000313" key="4">
    <source>
        <dbReference type="Proteomes" id="UP000595197"/>
    </source>
</evidence>
<keyword evidence="2" id="KW-0732">Signal</keyword>
<evidence type="ECO:0000313" key="3">
    <source>
        <dbReference type="EMBL" id="QQP90895.1"/>
    </source>
</evidence>
<feature type="signal peptide" evidence="2">
    <location>
        <begin position="1"/>
        <end position="18"/>
    </location>
</feature>
<feature type="region of interest" description="Disordered" evidence="1">
    <location>
        <begin position="39"/>
        <end position="103"/>
    </location>
</feature>